<protein>
    <submittedName>
        <fullName evidence="1">Alkaline phosphatase</fullName>
        <ecNumber evidence="1">3.1.3.1</ecNumber>
    </submittedName>
</protein>
<dbReference type="EC" id="3.1.3.1" evidence="1"/>
<name>A0A3B0VPU6_9ZZZZ</name>
<keyword evidence="1" id="KW-0378">Hydrolase</keyword>
<proteinExistence type="predicted"/>
<dbReference type="GO" id="GO:0004035">
    <property type="term" value="F:alkaline phosphatase activity"/>
    <property type="evidence" value="ECO:0007669"/>
    <property type="project" value="UniProtKB-EC"/>
</dbReference>
<reference evidence="1" key="1">
    <citation type="submission" date="2018-06" db="EMBL/GenBank/DDBJ databases">
        <authorList>
            <person name="Zhirakovskaya E."/>
        </authorList>
    </citation>
    <scope>NUCLEOTIDE SEQUENCE</scope>
</reference>
<sequence>MLNPEGFAGAPVFDPGLASYEVFDLDPDTNQYFSYGTMILPSNDAFIANGNPTAHQLFDDAGEFVGPISFVVYGSEVLDAGTEANTESDAPFLNQSAPNTGETTTDVITLHPGFNGSVNNPAATPVNILGGSLLPPGTTIDPVLGDFSQGIFPIMRVTISANSSPVRLSIKNTAAAGGTFLTPVWVGFHDGSFDTYDRDTPASVAIERIAEDGTTSFLVSDFATEATTGQDAVVLNPEGFPGAPVYEPGSVSTEVFNLDSSTQNYFSYASMIIPSNDAFISNGSPTAHRLFDDNGTFIGPISFSVYGSAVLDAGTEDNTEVDAAFLNQTGPDTGVTSGDVITIHPGFNGSESNPNATPVNILGGTGASGDVIDATAGDFSRAGAKIAEFRISNVVDGGHSGSWYNPARSGHGLVLEITDSAVGQRAVVSWYHYAADGSGEQIWLTGVGPVVDDTAIVEMIITEGAVFGDAFNADDVTRINWGQLRIKFDSCTTATLEYNSLVEGFGSGSEPLTRLTSGPAAFNGACQL</sequence>
<accession>A0A3B0VPU6</accession>
<dbReference type="InterPro" id="IPR009465">
    <property type="entry name" value="Spondin_N"/>
</dbReference>
<organism evidence="1">
    <name type="scientific">hydrothermal vent metagenome</name>
    <dbReference type="NCBI Taxonomy" id="652676"/>
    <lineage>
        <taxon>unclassified sequences</taxon>
        <taxon>metagenomes</taxon>
        <taxon>ecological metagenomes</taxon>
    </lineage>
</organism>
<dbReference type="EMBL" id="UOFA01000215">
    <property type="protein sequence ID" value="VAW45658.1"/>
    <property type="molecule type" value="Genomic_DNA"/>
</dbReference>
<dbReference type="NCBIfam" id="NF038123">
    <property type="entry name" value="NF038123_dom"/>
    <property type="match status" value="2"/>
</dbReference>
<dbReference type="InterPro" id="IPR038678">
    <property type="entry name" value="Spondin_N_sf"/>
</dbReference>
<dbReference type="Gene3D" id="2.60.40.2130">
    <property type="entry name" value="F-spondin domain"/>
    <property type="match status" value="2"/>
</dbReference>
<dbReference type="AlphaFoldDB" id="A0A3B0VPU6"/>
<evidence type="ECO:0000313" key="1">
    <source>
        <dbReference type="EMBL" id="VAW45658.1"/>
    </source>
</evidence>
<gene>
    <name evidence="1" type="ORF">MNBD_GAMMA02-115</name>
</gene>